<feature type="transmembrane region" description="Helical" evidence="1">
    <location>
        <begin position="113"/>
        <end position="131"/>
    </location>
</feature>
<feature type="transmembrane region" description="Helical" evidence="1">
    <location>
        <begin position="86"/>
        <end position="107"/>
    </location>
</feature>
<feature type="transmembrane region" description="Helical" evidence="1">
    <location>
        <begin position="6"/>
        <end position="27"/>
    </location>
</feature>
<organism evidence="2 3">
    <name type="scientific">Lentisphaera araneosa HTCC2155</name>
    <dbReference type="NCBI Taxonomy" id="313628"/>
    <lineage>
        <taxon>Bacteria</taxon>
        <taxon>Pseudomonadati</taxon>
        <taxon>Lentisphaerota</taxon>
        <taxon>Lentisphaeria</taxon>
        <taxon>Lentisphaerales</taxon>
        <taxon>Lentisphaeraceae</taxon>
        <taxon>Lentisphaera</taxon>
    </lineage>
</organism>
<evidence type="ECO:0000313" key="2">
    <source>
        <dbReference type="EMBL" id="EDM25728.1"/>
    </source>
</evidence>
<feature type="transmembrane region" description="Helical" evidence="1">
    <location>
        <begin position="34"/>
        <end position="53"/>
    </location>
</feature>
<dbReference type="AlphaFoldDB" id="A6DRQ9"/>
<proteinExistence type="predicted"/>
<feature type="transmembrane region" description="Helical" evidence="1">
    <location>
        <begin position="143"/>
        <end position="163"/>
    </location>
</feature>
<dbReference type="EMBL" id="ABCK01000025">
    <property type="protein sequence ID" value="EDM25728.1"/>
    <property type="molecule type" value="Genomic_DNA"/>
</dbReference>
<protein>
    <submittedName>
        <fullName evidence="2">Uncharacterized protein</fullName>
    </submittedName>
</protein>
<evidence type="ECO:0000313" key="3">
    <source>
        <dbReference type="Proteomes" id="UP000004947"/>
    </source>
</evidence>
<sequence length="210" mass="23577">MAYMDIVLTGLDSRLVYLLPVISLLVFFCTKFTFNNYLSIICAINLGFAGWVLGNYIHLGHWCIPCLLSSGFALAGFFLCKLIPKFGSFLLAFSLPFFFFPMIWSVFPGIPELDLLIITSLLATCFGLRSVKWKENYNSLVIKAYASAFLLHSFVLCFSKLELIDSEAIVSNNEAFHLGWLIAFILLLIGSLLCLRFSKNTAQKNQPTTP</sequence>
<name>A6DRQ9_9BACT</name>
<keyword evidence="1" id="KW-1133">Transmembrane helix</keyword>
<feature type="transmembrane region" description="Helical" evidence="1">
    <location>
        <begin position="175"/>
        <end position="195"/>
    </location>
</feature>
<keyword evidence="1" id="KW-0472">Membrane</keyword>
<feature type="transmembrane region" description="Helical" evidence="1">
    <location>
        <begin position="59"/>
        <end position="79"/>
    </location>
</feature>
<dbReference type="Proteomes" id="UP000004947">
    <property type="component" value="Unassembled WGS sequence"/>
</dbReference>
<accession>A6DRQ9</accession>
<reference evidence="2 3" key="1">
    <citation type="journal article" date="2010" name="J. Bacteriol.">
        <title>Genome sequence of Lentisphaera araneosa HTCC2155T, the type species of the order Lentisphaerales in the phylum Lentisphaerae.</title>
        <authorList>
            <person name="Thrash J.C."/>
            <person name="Cho J.C."/>
            <person name="Vergin K.L."/>
            <person name="Morris R.M."/>
            <person name="Giovannoni S.J."/>
        </authorList>
    </citation>
    <scope>NUCLEOTIDE SEQUENCE [LARGE SCALE GENOMIC DNA]</scope>
    <source>
        <strain evidence="2 3">HTCC2155</strain>
    </source>
</reference>
<comment type="caution">
    <text evidence="2">The sequence shown here is derived from an EMBL/GenBank/DDBJ whole genome shotgun (WGS) entry which is preliminary data.</text>
</comment>
<keyword evidence="1" id="KW-0812">Transmembrane</keyword>
<gene>
    <name evidence="2" type="ORF">LNTAR_13302</name>
</gene>
<keyword evidence="3" id="KW-1185">Reference proteome</keyword>
<evidence type="ECO:0000256" key="1">
    <source>
        <dbReference type="SAM" id="Phobius"/>
    </source>
</evidence>